<reference evidence="2 3" key="1">
    <citation type="submission" date="2020-03" db="EMBL/GenBank/DDBJ databases">
        <title>Complete genome sequence of Shewanella sp.</title>
        <authorList>
            <person name="Kim Y.-S."/>
            <person name="Kim S.-J."/>
            <person name="Jung H.-K."/>
            <person name="Kim K.-H."/>
        </authorList>
    </citation>
    <scope>NUCLEOTIDE SEQUENCE [LARGE SCALE GENOMIC DNA]</scope>
    <source>
        <strain evidence="2 3">PN3F2</strain>
    </source>
</reference>
<dbReference type="PANTHER" id="PTHR12461:SF105">
    <property type="entry name" value="HYPOXIA-INDUCIBLE FACTOR 1-ALPHA INHIBITOR"/>
    <property type="match status" value="1"/>
</dbReference>
<dbReference type="Proteomes" id="UP000502608">
    <property type="component" value="Chromosome"/>
</dbReference>
<evidence type="ECO:0000313" key="3">
    <source>
        <dbReference type="Proteomes" id="UP000502608"/>
    </source>
</evidence>
<dbReference type="SUPFAM" id="SSF51197">
    <property type="entry name" value="Clavaminate synthase-like"/>
    <property type="match status" value="1"/>
</dbReference>
<dbReference type="InterPro" id="IPR003347">
    <property type="entry name" value="JmjC_dom"/>
</dbReference>
<accession>A0A6G9QK12</accession>
<name>A0A6G9QK12_9GAMM</name>
<evidence type="ECO:0000259" key="1">
    <source>
        <dbReference type="PROSITE" id="PS51184"/>
    </source>
</evidence>
<dbReference type="PROSITE" id="PS51184">
    <property type="entry name" value="JMJC"/>
    <property type="match status" value="1"/>
</dbReference>
<protein>
    <submittedName>
        <fullName evidence="2">Cupin-like domain-containing protein</fullName>
    </submittedName>
</protein>
<dbReference type="AlphaFoldDB" id="A0A6G9QK12"/>
<feature type="domain" description="JmjC" evidence="1">
    <location>
        <begin position="121"/>
        <end position="279"/>
    </location>
</feature>
<dbReference type="KEGG" id="saes:HBH39_10730"/>
<organism evidence="2 3">
    <name type="scientific">Shewanella aestuarii</name>
    <dbReference type="NCBI Taxonomy" id="1028752"/>
    <lineage>
        <taxon>Bacteria</taxon>
        <taxon>Pseudomonadati</taxon>
        <taxon>Pseudomonadota</taxon>
        <taxon>Gammaproteobacteria</taxon>
        <taxon>Alteromonadales</taxon>
        <taxon>Shewanellaceae</taxon>
        <taxon>Shewanella</taxon>
    </lineage>
</organism>
<proteinExistence type="predicted"/>
<dbReference type="SMART" id="SM00558">
    <property type="entry name" value="JmjC"/>
    <property type="match status" value="1"/>
</dbReference>
<dbReference type="PANTHER" id="PTHR12461">
    <property type="entry name" value="HYPOXIA-INDUCIBLE FACTOR 1 ALPHA INHIBITOR-RELATED"/>
    <property type="match status" value="1"/>
</dbReference>
<evidence type="ECO:0000313" key="2">
    <source>
        <dbReference type="EMBL" id="QIR14900.1"/>
    </source>
</evidence>
<keyword evidence="3" id="KW-1185">Reference proteome</keyword>
<dbReference type="InterPro" id="IPR041667">
    <property type="entry name" value="Cupin_8"/>
</dbReference>
<dbReference type="Pfam" id="PF13621">
    <property type="entry name" value="Cupin_8"/>
    <property type="match status" value="1"/>
</dbReference>
<gene>
    <name evidence="2" type="ORF">HBH39_10730</name>
</gene>
<dbReference type="Gene3D" id="2.60.120.650">
    <property type="entry name" value="Cupin"/>
    <property type="match status" value="1"/>
</dbReference>
<dbReference type="RefSeq" id="WP_167678125.1">
    <property type="nucleotide sequence ID" value="NZ_CP050313.1"/>
</dbReference>
<sequence length="344" mass="39088">MTPKHKPISASTPVVEVKDCTLADVYSRIQHADTPMIFKGLCLHFPLVKAGLESNQAAMDYLLKHNVGEPVTAYYVAPEHKGRVFYNHDVTGFNYQAGRLDLQQILTTLKQESTKSQPAGVYMGSTYIQQHFPTMAADNCIQLDNVSPMTNIWLGNQTRVAAHFDFPLNLACNMVGKRTFTLFPPEQIGNLYIGPMEFAPGGQEISMVNFDEPDLARFPKFEQAMQASLIAELEPGDVLFIPSMWWHHVRGIEDFNVLITHWWRDTPAFLGRPNNALLHSILSLRSLPKAQRQAWKAMFEHYIFDHDDLDEQHIPDTAKGMLTKPLDELNARKIRSDLTNKLKR</sequence>
<dbReference type="EMBL" id="CP050313">
    <property type="protein sequence ID" value="QIR14900.1"/>
    <property type="molecule type" value="Genomic_DNA"/>
</dbReference>